<evidence type="ECO:0000313" key="11">
    <source>
        <dbReference type="Proteomes" id="UP000256650"/>
    </source>
</evidence>
<dbReference type="Gene3D" id="3.90.220.20">
    <property type="entry name" value="DNA methylase specificity domains"/>
    <property type="match status" value="1"/>
</dbReference>
<dbReference type="GO" id="GO:0009307">
    <property type="term" value="P:DNA restriction-modification system"/>
    <property type="evidence" value="ECO:0007669"/>
    <property type="project" value="UniProtKB-KW"/>
</dbReference>
<keyword evidence="6" id="KW-0680">Restriction system</keyword>
<name>A0A3D8IAB2_9HELI</name>
<keyword evidence="3" id="KW-0489">Methyltransferase</keyword>
<evidence type="ECO:0000256" key="5">
    <source>
        <dbReference type="ARBA" id="ARBA00022691"/>
    </source>
</evidence>
<evidence type="ECO:0000256" key="1">
    <source>
        <dbReference type="ARBA" id="ARBA00006594"/>
    </source>
</evidence>
<evidence type="ECO:0000256" key="7">
    <source>
        <dbReference type="ARBA" id="ARBA00023125"/>
    </source>
</evidence>
<dbReference type="GO" id="GO:0032259">
    <property type="term" value="P:methylation"/>
    <property type="evidence" value="ECO:0007669"/>
    <property type="project" value="UniProtKB-KW"/>
</dbReference>
<evidence type="ECO:0000256" key="2">
    <source>
        <dbReference type="ARBA" id="ARBA00011900"/>
    </source>
</evidence>
<accession>A0A3D8IAB2</accession>
<organism evidence="10 11">
    <name type="scientific">Helicobacter ganmani</name>
    <dbReference type="NCBI Taxonomy" id="60246"/>
    <lineage>
        <taxon>Bacteria</taxon>
        <taxon>Pseudomonadati</taxon>
        <taxon>Campylobacterota</taxon>
        <taxon>Epsilonproteobacteria</taxon>
        <taxon>Campylobacterales</taxon>
        <taxon>Helicobacteraceae</taxon>
        <taxon>Helicobacter</taxon>
    </lineage>
</organism>
<evidence type="ECO:0000256" key="8">
    <source>
        <dbReference type="ARBA" id="ARBA00047942"/>
    </source>
</evidence>
<feature type="domain" description="DNA methylase adenine-specific" evidence="9">
    <location>
        <begin position="109"/>
        <end position="369"/>
    </location>
</feature>
<dbReference type="EC" id="2.1.1.72" evidence="2"/>
<dbReference type="OrthoDB" id="5366216at2"/>
<dbReference type="Pfam" id="PF02384">
    <property type="entry name" value="N6_Mtase"/>
    <property type="match status" value="1"/>
</dbReference>
<gene>
    <name evidence="10" type="ORF">CQA43_07850</name>
</gene>
<keyword evidence="7" id="KW-0238">DNA-binding</keyword>
<reference evidence="10 11" key="1">
    <citation type="submission" date="2018-04" db="EMBL/GenBank/DDBJ databases">
        <title>Novel Campyloabacter and Helicobacter Species and Strains.</title>
        <authorList>
            <person name="Mannion A.J."/>
            <person name="Shen Z."/>
            <person name="Fox J.G."/>
        </authorList>
    </citation>
    <scope>NUCLEOTIDE SEQUENCE [LARGE SCALE GENOMIC DNA]</scope>
    <source>
        <strain evidence="10 11">MIT 99-5101</strain>
    </source>
</reference>
<dbReference type="Gene3D" id="3.40.50.150">
    <property type="entry name" value="Vaccinia Virus protein VP39"/>
    <property type="match status" value="1"/>
</dbReference>
<dbReference type="GO" id="GO:0009007">
    <property type="term" value="F:site-specific DNA-methyltransferase (adenine-specific) activity"/>
    <property type="evidence" value="ECO:0007669"/>
    <property type="project" value="UniProtKB-EC"/>
</dbReference>
<comment type="catalytic activity">
    <reaction evidence="8">
        <text>a 2'-deoxyadenosine in DNA + S-adenosyl-L-methionine = an N(6)-methyl-2'-deoxyadenosine in DNA + S-adenosyl-L-homocysteine + H(+)</text>
        <dbReference type="Rhea" id="RHEA:15197"/>
        <dbReference type="Rhea" id="RHEA-COMP:12418"/>
        <dbReference type="Rhea" id="RHEA-COMP:12419"/>
        <dbReference type="ChEBI" id="CHEBI:15378"/>
        <dbReference type="ChEBI" id="CHEBI:57856"/>
        <dbReference type="ChEBI" id="CHEBI:59789"/>
        <dbReference type="ChEBI" id="CHEBI:90615"/>
        <dbReference type="ChEBI" id="CHEBI:90616"/>
        <dbReference type="EC" id="2.1.1.72"/>
    </reaction>
</comment>
<protein>
    <recommendedName>
        <fullName evidence="2">site-specific DNA-methyltransferase (adenine-specific)</fullName>
        <ecNumber evidence="2">2.1.1.72</ecNumber>
    </recommendedName>
</protein>
<keyword evidence="5" id="KW-0949">S-adenosyl-L-methionine</keyword>
<evidence type="ECO:0000313" key="10">
    <source>
        <dbReference type="EMBL" id="RDU61985.1"/>
    </source>
</evidence>
<keyword evidence="4" id="KW-0808">Transferase</keyword>
<keyword evidence="10" id="KW-0378">Hydrolase</keyword>
<dbReference type="InterPro" id="IPR051537">
    <property type="entry name" value="DNA_Adenine_Mtase"/>
</dbReference>
<dbReference type="GO" id="GO:0004519">
    <property type="term" value="F:endonuclease activity"/>
    <property type="evidence" value="ECO:0007669"/>
    <property type="project" value="UniProtKB-KW"/>
</dbReference>
<comment type="caution">
    <text evidence="10">The sequence shown here is derived from an EMBL/GenBank/DDBJ whole genome shotgun (WGS) entry which is preliminary data.</text>
</comment>
<dbReference type="GeneID" id="82536193"/>
<comment type="similarity">
    <text evidence="1">Belongs to the N(4)/N(6)-methyltransferase family.</text>
</comment>
<dbReference type="EMBL" id="NXLS01000009">
    <property type="protein sequence ID" value="RDU61985.1"/>
    <property type="molecule type" value="Genomic_DNA"/>
</dbReference>
<dbReference type="RefSeq" id="WP_115552046.1">
    <property type="nucleotide sequence ID" value="NZ_CAPHNE010000017.1"/>
</dbReference>
<evidence type="ECO:0000259" key="9">
    <source>
        <dbReference type="Pfam" id="PF02384"/>
    </source>
</evidence>
<sequence length="560" mass="64466">MKELLQIFQYIQKYHEDNFDVLCLTLEFLLVGQDKTLSAELLISKTKEIPQSFYCYLQKHNLTHKIAINSDLNYKKIIKLAQNLKVNAQELEDFIQTIALQKTILKLYDYATPAEINMLVCKLLHLQKNESIYNPCCGVGSWLLSLSAHHNECQFFGVDIHPKLIEIAKALALLLKFKDCHLEVADIFKDFLNVQNNQKERSNTKFDKVFCHPPLLSHLNLKAPKTSPLAPYTKTSPEIPFLDFALSKFNKKAIFIIRSVLLNKSIGERLRHHLVQSKILEVIIELPTNIFPHQMGEFCLLVLSPKNQRMFFINAQDFHLKEGKYNKLINLEEITDLCAFKRNTKISCLLDYQNINLENLKPSYYMQQEMQSPQIKVVLGDFLEKCYRGTRVEMKQDKEMIGCYDLGVKDFEAYGVSNSFNDYALKPNLERLYELRVQPYDVLLSMRGVTPKVAIIGKSAAQKIVLPNAGILVLRVKNSVVAKALYFYFLTSAGCLALSKIYQDNNERIGEKEIKEMLLPSGFLDSQVLEDYNECFYELIARGEQIKAQKQGIAKLLGYE</sequence>
<dbReference type="GO" id="GO:0003677">
    <property type="term" value="F:DNA binding"/>
    <property type="evidence" value="ECO:0007669"/>
    <property type="project" value="UniProtKB-KW"/>
</dbReference>
<evidence type="ECO:0000256" key="4">
    <source>
        <dbReference type="ARBA" id="ARBA00022679"/>
    </source>
</evidence>
<dbReference type="InterPro" id="IPR044946">
    <property type="entry name" value="Restrct_endonuc_typeI_TRD_sf"/>
</dbReference>
<dbReference type="GO" id="GO:0008170">
    <property type="term" value="F:N-methyltransferase activity"/>
    <property type="evidence" value="ECO:0007669"/>
    <property type="project" value="InterPro"/>
</dbReference>
<dbReference type="AlphaFoldDB" id="A0A3D8IAB2"/>
<dbReference type="InterPro" id="IPR029063">
    <property type="entry name" value="SAM-dependent_MTases_sf"/>
</dbReference>
<keyword evidence="10" id="KW-0540">Nuclease</keyword>
<dbReference type="PANTHER" id="PTHR42933:SF3">
    <property type="entry name" value="TYPE I RESTRICTION ENZYME MJAVIII METHYLASE SUBUNIT"/>
    <property type="match status" value="1"/>
</dbReference>
<proteinExistence type="inferred from homology"/>
<dbReference type="SUPFAM" id="SSF116734">
    <property type="entry name" value="DNA methylase specificity domain"/>
    <property type="match status" value="1"/>
</dbReference>
<evidence type="ECO:0000256" key="6">
    <source>
        <dbReference type="ARBA" id="ARBA00022747"/>
    </source>
</evidence>
<evidence type="ECO:0000256" key="3">
    <source>
        <dbReference type="ARBA" id="ARBA00022603"/>
    </source>
</evidence>
<dbReference type="PANTHER" id="PTHR42933">
    <property type="entry name" value="SLR6095 PROTEIN"/>
    <property type="match status" value="1"/>
</dbReference>
<keyword evidence="10" id="KW-0255">Endonuclease</keyword>
<keyword evidence="11" id="KW-1185">Reference proteome</keyword>
<dbReference type="Proteomes" id="UP000256650">
    <property type="component" value="Unassembled WGS sequence"/>
</dbReference>
<dbReference type="InterPro" id="IPR003356">
    <property type="entry name" value="DNA_methylase_A-5"/>
</dbReference>
<dbReference type="CDD" id="cd02440">
    <property type="entry name" value="AdoMet_MTases"/>
    <property type="match status" value="1"/>
</dbReference>
<dbReference type="SUPFAM" id="SSF53335">
    <property type="entry name" value="S-adenosyl-L-methionine-dependent methyltransferases"/>
    <property type="match status" value="1"/>
</dbReference>